<name>A0A4R6IWY5_9ACTN</name>
<gene>
    <name evidence="1" type="ORF">EV643_1644</name>
</gene>
<keyword evidence="2" id="KW-1185">Reference proteome</keyword>
<reference evidence="1 2" key="1">
    <citation type="submission" date="2019-03" db="EMBL/GenBank/DDBJ databases">
        <title>Genomic Encyclopedia of Type Strains, Phase III (KMG-III): the genomes of soil and plant-associated and newly described type strains.</title>
        <authorList>
            <person name="Whitman W."/>
        </authorList>
    </citation>
    <scope>NUCLEOTIDE SEQUENCE [LARGE SCALE GENOMIC DNA]</scope>
    <source>
        <strain evidence="1 2">VKM Ac-2527</strain>
    </source>
</reference>
<protein>
    <submittedName>
        <fullName evidence="1">Uncharacterized protein</fullName>
    </submittedName>
</protein>
<dbReference type="EMBL" id="SNWQ01000064">
    <property type="protein sequence ID" value="TDO27244.1"/>
    <property type="molecule type" value="Genomic_DNA"/>
</dbReference>
<evidence type="ECO:0000313" key="2">
    <source>
        <dbReference type="Proteomes" id="UP000295388"/>
    </source>
</evidence>
<dbReference type="OrthoDB" id="5191973at2"/>
<accession>A0A4R6IWY5</accession>
<evidence type="ECO:0000313" key="1">
    <source>
        <dbReference type="EMBL" id="TDO27244.1"/>
    </source>
</evidence>
<dbReference type="AlphaFoldDB" id="A0A4R6IWY5"/>
<sequence length="96" mass="11064">MGGNKRYPRPKPPDPLKRHCWVLGDPRGQRGPWVGLILEWQKINSEDWLARVIYVRNPKRGEAVEEWLDAGLLRPADSATFARIADEARYIDTRGL</sequence>
<dbReference type="Proteomes" id="UP000295388">
    <property type="component" value="Unassembled WGS sequence"/>
</dbReference>
<organism evidence="1 2">
    <name type="scientific">Kribbella caucasensis</name>
    <dbReference type="NCBI Taxonomy" id="2512215"/>
    <lineage>
        <taxon>Bacteria</taxon>
        <taxon>Bacillati</taxon>
        <taxon>Actinomycetota</taxon>
        <taxon>Actinomycetes</taxon>
        <taxon>Propionibacteriales</taxon>
        <taxon>Kribbellaceae</taxon>
        <taxon>Kribbella</taxon>
    </lineage>
</organism>
<proteinExistence type="predicted"/>
<comment type="caution">
    <text evidence="1">The sequence shown here is derived from an EMBL/GenBank/DDBJ whole genome shotgun (WGS) entry which is preliminary data.</text>
</comment>
<dbReference type="RefSeq" id="WP_133806120.1">
    <property type="nucleotide sequence ID" value="NZ_SNWQ01000064.1"/>
</dbReference>